<protein>
    <submittedName>
        <fullName evidence="2">Uncharacterized protein</fullName>
    </submittedName>
</protein>
<accession>A0A0F9APX2</accession>
<organism evidence="2">
    <name type="scientific">marine sediment metagenome</name>
    <dbReference type="NCBI Taxonomy" id="412755"/>
    <lineage>
        <taxon>unclassified sequences</taxon>
        <taxon>metagenomes</taxon>
        <taxon>ecological metagenomes</taxon>
    </lineage>
</organism>
<reference evidence="2" key="1">
    <citation type="journal article" date="2015" name="Nature">
        <title>Complex archaea that bridge the gap between prokaryotes and eukaryotes.</title>
        <authorList>
            <person name="Spang A."/>
            <person name="Saw J.H."/>
            <person name="Jorgensen S.L."/>
            <person name="Zaremba-Niedzwiedzka K."/>
            <person name="Martijn J."/>
            <person name="Lind A.E."/>
            <person name="van Eijk R."/>
            <person name="Schleper C."/>
            <person name="Guy L."/>
            <person name="Ettema T.J."/>
        </authorList>
    </citation>
    <scope>NUCLEOTIDE SEQUENCE</scope>
</reference>
<feature type="region of interest" description="Disordered" evidence="1">
    <location>
        <begin position="291"/>
        <end position="329"/>
    </location>
</feature>
<sequence>MSHATRQTLPLIEVTSHGDAERRWSCQNCDWIGAAIDAGLADGDYVHHCPTCQQPRSPARQGPTTTAEQIGIIQEAANAAVLRAIAADAGIHAAILRAIAADTGIPADVLAAASPGEGAITRAQQDPACQQPPDDDDDRPVVRIVDDALANWPRLRPTVSSVLEIPINATRIMVDQDCRQYVVVMVPPIWVTVIDEHTCDHCCARDGAECTLHWPPHRECTNPDGCRCTVMTREQHEISPAEARKLHARGLNSESSGESIRTALLEIRAQLEADCAEMIATVKQDEARGAVQYPDWPPTNRSVDTRSAGERANLEARDYPELADTIDDP</sequence>
<feature type="compositionally biased region" description="Basic and acidic residues" evidence="1">
    <location>
        <begin position="303"/>
        <end position="320"/>
    </location>
</feature>
<dbReference type="AlphaFoldDB" id="A0A0F9APX2"/>
<evidence type="ECO:0000256" key="1">
    <source>
        <dbReference type="SAM" id="MobiDB-lite"/>
    </source>
</evidence>
<evidence type="ECO:0000313" key="2">
    <source>
        <dbReference type="EMBL" id="KKL11639.1"/>
    </source>
</evidence>
<dbReference type="EMBL" id="LAZR01041568">
    <property type="protein sequence ID" value="KKL11639.1"/>
    <property type="molecule type" value="Genomic_DNA"/>
</dbReference>
<comment type="caution">
    <text evidence="2">The sequence shown here is derived from an EMBL/GenBank/DDBJ whole genome shotgun (WGS) entry which is preliminary data.</text>
</comment>
<name>A0A0F9APX2_9ZZZZ</name>
<gene>
    <name evidence="2" type="ORF">LCGC14_2543750</name>
</gene>
<proteinExistence type="predicted"/>